<evidence type="ECO:0000313" key="1">
    <source>
        <dbReference type="EMBL" id="KAI4307936.1"/>
    </source>
</evidence>
<keyword evidence="2" id="KW-1185">Reference proteome</keyword>
<gene>
    <name evidence="1" type="ORF">L6164_031060</name>
</gene>
<proteinExistence type="predicted"/>
<accession>A0ACB9LEM2</accession>
<dbReference type="Proteomes" id="UP000828941">
    <property type="component" value="Chromosome 12"/>
</dbReference>
<comment type="caution">
    <text evidence="1">The sequence shown here is derived from an EMBL/GenBank/DDBJ whole genome shotgun (WGS) entry which is preliminary data.</text>
</comment>
<reference evidence="1 2" key="1">
    <citation type="journal article" date="2022" name="DNA Res.">
        <title>Chromosomal-level genome assembly of the orchid tree Bauhinia variegata (Leguminosae; Cercidoideae) supports the allotetraploid origin hypothesis of Bauhinia.</title>
        <authorList>
            <person name="Zhong Y."/>
            <person name="Chen Y."/>
            <person name="Zheng D."/>
            <person name="Pang J."/>
            <person name="Liu Y."/>
            <person name="Luo S."/>
            <person name="Meng S."/>
            <person name="Qian L."/>
            <person name="Wei D."/>
            <person name="Dai S."/>
            <person name="Zhou R."/>
        </authorList>
    </citation>
    <scope>NUCLEOTIDE SEQUENCE [LARGE SCALE GENOMIC DNA]</scope>
    <source>
        <strain evidence="1">BV-YZ2020</strain>
    </source>
</reference>
<organism evidence="1 2">
    <name type="scientific">Bauhinia variegata</name>
    <name type="common">Purple orchid tree</name>
    <name type="synonym">Phanera variegata</name>
    <dbReference type="NCBI Taxonomy" id="167791"/>
    <lineage>
        <taxon>Eukaryota</taxon>
        <taxon>Viridiplantae</taxon>
        <taxon>Streptophyta</taxon>
        <taxon>Embryophyta</taxon>
        <taxon>Tracheophyta</taxon>
        <taxon>Spermatophyta</taxon>
        <taxon>Magnoliopsida</taxon>
        <taxon>eudicotyledons</taxon>
        <taxon>Gunneridae</taxon>
        <taxon>Pentapetalae</taxon>
        <taxon>rosids</taxon>
        <taxon>fabids</taxon>
        <taxon>Fabales</taxon>
        <taxon>Fabaceae</taxon>
        <taxon>Cercidoideae</taxon>
        <taxon>Cercideae</taxon>
        <taxon>Bauhiniinae</taxon>
        <taxon>Bauhinia</taxon>
    </lineage>
</organism>
<evidence type="ECO:0000313" key="2">
    <source>
        <dbReference type="Proteomes" id="UP000828941"/>
    </source>
</evidence>
<dbReference type="EMBL" id="CM039437">
    <property type="protein sequence ID" value="KAI4307936.1"/>
    <property type="molecule type" value="Genomic_DNA"/>
</dbReference>
<sequence length="383" mass="44349">MDDEELQRFIKVWITAIWCLCHCYYIAARIPEGLLRLLSLLPIICLFLILPFNLSSIHLGGSTIFFLSWLATFKLLLFSFNQGPLSKSPLNIFYFISITSLPIKLKQYPPVKSPIRGKHPSHLTNQISTTEYVSEDVVPTTNAEKSEPHYSGSYPFAKLVLVCIKLLLLALIICAYDYRENLHPRFILALYCCHMYLGLELILALSAVPARAIFGFEIEPQFNEPYLSTSLQDFWGRRWNLMVTNILRPTVYHPLRYLFTRVLGPTWGQPPATFATFIVSGVMHEFIYYYFTRAPPTWEVTWFFLLHGTCTAVEMAVKKAVVHRGWRLHRLVSRPLTVAFLVITGEWLFFPQLLRNGVDRRTIREYAIMVELVKSKLPLHFVH</sequence>
<name>A0ACB9LEM2_BAUVA</name>
<protein>
    <submittedName>
        <fullName evidence="1">Uncharacterized protein</fullName>
    </submittedName>
</protein>